<dbReference type="OrthoDB" id="9842275at2"/>
<evidence type="ECO:0000313" key="3">
    <source>
        <dbReference type="Proteomes" id="UP000077667"/>
    </source>
</evidence>
<organism evidence="2 3">
    <name type="scientific">Niabella ginsenosidivorans</name>
    <dbReference type="NCBI Taxonomy" id="1176587"/>
    <lineage>
        <taxon>Bacteria</taxon>
        <taxon>Pseudomonadati</taxon>
        <taxon>Bacteroidota</taxon>
        <taxon>Chitinophagia</taxon>
        <taxon>Chitinophagales</taxon>
        <taxon>Chitinophagaceae</taxon>
        <taxon>Niabella</taxon>
    </lineage>
</organism>
<keyword evidence="1" id="KW-1133">Transmembrane helix</keyword>
<evidence type="ECO:0000256" key="1">
    <source>
        <dbReference type="SAM" id="Phobius"/>
    </source>
</evidence>
<accession>A0A1A9HXD1</accession>
<gene>
    <name evidence="2" type="ORF">A8C56_02775</name>
</gene>
<dbReference type="EMBL" id="CP015772">
    <property type="protein sequence ID" value="ANH80047.1"/>
    <property type="molecule type" value="Genomic_DNA"/>
</dbReference>
<dbReference type="STRING" id="1176587.A8C56_02775"/>
<proteinExistence type="predicted"/>
<keyword evidence="1" id="KW-0812">Transmembrane</keyword>
<reference evidence="2 3" key="1">
    <citation type="submission" date="2016-05" db="EMBL/GenBank/DDBJ databases">
        <title>Niabella ginsenosidivorans BS26 whole genome sequencing.</title>
        <authorList>
            <person name="Im W.T."/>
            <person name="Siddiqi M.Z."/>
        </authorList>
    </citation>
    <scope>NUCLEOTIDE SEQUENCE [LARGE SCALE GENOMIC DNA]</scope>
    <source>
        <strain evidence="2 3">BS26</strain>
    </source>
</reference>
<keyword evidence="1" id="KW-0472">Membrane</keyword>
<sequence>MSKVIDIKPGRSYRQKLQVLLWSVIPLLLLCYLLGFKKTGGIVKDYHNNVRLQQQGSLLADSMAVFEKRLSAVAAWKKQYLADSSGMDGKTLAAINNLCNSLELELKEYKPLGKSNQGIWTRMVTVSGPFQKILSLISQLEQKERLCRIASVKYQKIKDGEKEELVSTLYIQNILEK</sequence>
<keyword evidence="3" id="KW-1185">Reference proteome</keyword>
<dbReference type="Proteomes" id="UP000077667">
    <property type="component" value="Chromosome"/>
</dbReference>
<protein>
    <submittedName>
        <fullName evidence="2">Uncharacterized protein</fullName>
    </submittedName>
</protein>
<dbReference type="Gene3D" id="3.30.70.60">
    <property type="match status" value="1"/>
</dbReference>
<dbReference type="InterPro" id="IPR014717">
    <property type="entry name" value="Transl_elong_EF1B/ribsomal_bS6"/>
</dbReference>
<dbReference type="RefSeq" id="WP_067751750.1">
    <property type="nucleotide sequence ID" value="NZ_CP015772.1"/>
</dbReference>
<feature type="transmembrane region" description="Helical" evidence="1">
    <location>
        <begin position="19"/>
        <end position="36"/>
    </location>
</feature>
<dbReference type="KEGG" id="nia:A8C56_02775"/>
<dbReference type="AlphaFoldDB" id="A0A1A9HXD1"/>
<evidence type="ECO:0000313" key="2">
    <source>
        <dbReference type="EMBL" id="ANH80047.1"/>
    </source>
</evidence>
<name>A0A1A9HXD1_9BACT</name>